<name>A0A2M6WKC5_9BACT</name>
<sequence>MRNKQKILISIATILSLALIITTSSIVESASKGFIPIQGEKGGEIAFGGAIVGITPCFSPYPGFLLKIVSIGGDDQDGALINIFVKPKSVKIYPYGQFLSKGPFVIGGAEKTSVSCPDAEGDNQGNGRKLRSIASYLP</sequence>
<evidence type="ECO:0000313" key="2">
    <source>
        <dbReference type="Proteomes" id="UP000229112"/>
    </source>
</evidence>
<dbReference type="EMBL" id="PFAY01000009">
    <property type="protein sequence ID" value="PIT93213.1"/>
    <property type="molecule type" value="Genomic_DNA"/>
</dbReference>
<protein>
    <submittedName>
        <fullName evidence="1">Uncharacterized protein</fullName>
    </submittedName>
</protein>
<dbReference type="AlphaFoldDB" id="A0A2M6WKC5"/>
<accession>A0A2M6WKC5</accession>
<reference evidence="2" key="1">
    <citation type="submission" date="2017-09" db="EMBL/GenBank/DDBJ databases">
        <title>Depth-based differentiation of microbial function through sediment-hosted aquifers and enrichment of novel symbionts in the deep terrestrial subsurface.</title>
        <authorList>
            <person name="Probst A.J."/>
            <person name="Ladd B."/>
            <person name="Jarett J.K."/>
            <person name="Geller-Mcgrath D.E."/>
            <person name="Sieber C.M.K."/>
            <person name="Emerson J.B."/>
            <person name="Anantharaman K."/>
            <person name="Thomas B.C."/>
            <person name="Malmstrom R."/>
            <person name="Stieglmeier M."/>
            <person name="Klingl A."/>
            <person name="Woyke T."/>
            <person name="Ryan C.M."/>
            <person name="Banfield J.F."/>
        </authorList>
    </citation>
    <scope>NUCLEOTIDE SEQUENCE [LARGE SCALE GENOMIC DNA]</scope>
</reference>
<comment type="caution">
    <text evidence="1">The sequence shown here is derived from an EMBL/GenBank/DDBJ whole genome shotgun (WGS) entry which is preliminary data.</text>
</comment>
<organism evidence="1 2">
    <name type="scientific">Candidatus Harrisonbacteria bacterium CG10_big_fil_rev_8_21_14_0_10_38_8</name>
    <dbReference type="NCBI Taxonomy" id="1974582"/>
    <lineage>
        <taxon>Bacteria</taxon>
        <taxon>Candidatus Harrisoniibacteriota</taxon>
    </lineage>
</organism>
<gene>
    <name evidence="1" type="ORF">COU06_01185</name>
</gene>
<dbReference type="Proteomes" id="UP000229112">
    <property type="component" value="Unassembled WGS sequence"/>
</dbReference>
<evidence type="ECO:0000313" key="1">
    <source>
        <dbReference type="EMBL" id="PIT93213.1"/>
    </source>
</evidence>
<proteinExistence type="predicted"/>